<comment type="cofactor">
    <cofactor evidence="1">
        <name>heme</name>
        <dbReference type="ChEBI" id="CHEBI:30413"/>
    </cofactor>
</comment>
<organism evidence="6 7">
    <name type="scientific">Paraconiothyrium brasiliense</name>
    <dbReference type="NCBI Taxonomy" id="300254"/>
    <lineage>
        <taxon>Eukaryota</taxon>
        <taxon>Fungi</taxon>
        <taxon>Dikarya</taxon>
        <taxon>Ascomycota</taxon>
        <taxon>Pezizomycotina</taxon>
        <taxon>Dothideomycetes</taxon>
        <taxon>Pleosporomycetidae</taxon>
        <taxon>Pleosporales</taxon>
        <taxon>Massarineae</taxon>
        <taxon>Didymosphaeriaceae</taxon>
        <taxon>Paraconiothyrium</taxon>
    </lineage>
</organism>
<name>A0ABR3R5T5_9PLEO</name>
<keyword evidence="5" id="KW-0812">Transmembrane</keyword>
<dbReference type="CDD" id="cd11060">
    <property type="entry name" value="CYP57A1-like"/>
    <property type="match status" value="1"/>
</dbReference>
<dbReference type="Gene3D" id="1.10.630.10">
    <property type="entry name" value="Cytochrome P450"/>
    <property type="match status" value="1"/>
</dbReference>
<sequence>MSSSQTQLPIPHIHTLLYSYFPIFPLTLLICYVLYQRFISPLAPIPGPFLASLSSWWYVRATRTHTWNRLIIRLHSKYGPLIRIAPNEISVSTPKAVRQIYPVSASAFPKSDWYSVFRGTRKVDLFAGQDQRVHGQHRKMVARAYAMDTLRDLEPYVDYCLGLLVEQLDRRVGDRVDMGKWVHLFSFDVIGEITWSANFGFITAGVDDGTFETIRNMGRSGSWLGHVPYVFHIHEVLKPYIGNWLGINGRHGAMRDFAMRETARRSENPGGKKDLINHFFDAHEKNPEDFTYTDVISMGTTQVSAGSDTIAVSIRAIIYYVLRNPAVKSKLVAELDEANRKGGLSSPIKHIEAAKLKYLQAVINEGLRVHPALGVNLPRVVPPGGATIEGQYIPAGTVVSMNAWVVHRDRDVYGVDADVFRPERWLERDTGDMSKPSV</sequence>
<keyword evidence="7" id="KW-1185">Reference proteome</keyword>
<feature type="transmembrane region" description="Helical" evidence="5">
    <location>
        <begin position="16"/>
        <end position="35"/>
    </location>
</feature>
<keyword evidence="5" id="KW-0472">Membrane</keyword>
<evidence type="ECO:0000313" key="6">
    <source>
        <dbReference type="EMBL" id="KAL1599628.1"/>
    </source>
</evidence>
<gene>
    <name evidence="6" type="ORF">SLS60_007431</name>
</gene>
<dbReference type="Proteomes" id="UP001521785">
    <property type="component" value="Unassembled WGS sequence"/>
</dbReference>
<evidence type="ECO:0000256" key="4">
    <source>
        <dbReference type="ARBA" id="ARBA00023004"/>
    </source>
</evidence>
<accession>A0ABR3R5T5</accession>
<dbReference type="Pfam" id="PF00067">
    <property type="entry name" value="p450"/>
    <property type="match status" value="1"/>
</dbReference>
<dbReference type="InterPro" id="IPR036396">
    <property type="entry name" value="Cyt_P450_sf"/>
</dbReference>
<dbReference type="InterPro" id="IPR050121">
    <property type="entry name" value="Cytochrome_P450_monoxygenase"/>
</dbReference>
<keyword evidence="3" id="KW-0479">Metal-binding</keyword>
<keyword evidence="4" id="KW-0408">Iron</keyword>
<dbReference type="InterPro" id="IPR001128">
    <property type="entry name" value="Cyt_P450"/>
</dbReference>
<keyword evidence="5" id="KW-1133">Transmembrane helix</keyword>
<evidence type="ECO:0000256" key="5">
    <source>
        <dbReference type="SAM" id="Phobius"/>
    </source>
</evidence>
<reference evidence="6 7" key="1">
    <citation type="submission" date="2024-02" db="EMBL/GenBank/DDBJ databases">
        <title>De novo assembly and annotation of 12 fungi associated with fruit tree decline syndrome in Ontario, Canada.</title>
        <authorList>
            <person name="Sulman M."/>
            <person name="Ellouze W."/>
            <person name="Ilyukhin E."/>
        </authorList>
    </citation>
    <scope>NUCLEOTIDE SEQUENCE [LARGE SCALE GENOMIC DNA]</scope>
    <source>
        <strain evidence="6 7">M42-189</strain>
    </source>
</reference>
<evidence type="ECO:0000256" key="3">
    <source>
        <dbReference type="ARBA" id="ARBA00022723"/>
    </source>
</evidence>
<dbReference type="EMBL" id="JAKJXO020000010">
    <property type="protein sequence ID" value="KAL1599628.1"/>
    <property type="molecule type" value="Genomic_DNA"/>
</dbReference>
<evidence type="ECO:0000313" key="7">
    <source>
        <dbReference type="Proteomes" id="UP001521785"/>
    </source>
</evidence>
<dbReference type="PANTHER" id="PTHR24305">
    <property type="entry name" value="CYTOCHROME P450"/>
    <property type="match status" value="1"/>
</dbReference>
<evidence type="ECO:0000256" key="2">
    <source>
        <dbReference type="ARBA" id="ARBA00010617"/>
    </source>
</evidence>
<evidence type="ECO:0008006" key="8">
    <source>
        <dbReference type="Google" id="ProtNLM"/>
    </source>
</evidence>
<proteinExistence type="inferred from homology"/>
<evidence type="ECO:0000256" key="1">
    <source>
        <dbReference type="ARBA" id="ARBA00001971"/>
    </source>
</evidence>
<dbReference type="PANTHER" id="PTHR24305:SF232">
    <property type="entry name" value="P450, PUTATIVE (EUROFUNG)-RELATED"/>
    <property type="match status" value="1"/>
</dbReference>
<comment type="similarity">
    <text evidence="2">Belongs to the cytochrome P450 family.</text>
</comment>
<dbReference type="SUPFAM" id="SSF48264">
    <property type="entry name" value="Cytochrome P450"/>
    <property type="match status" value="1"/>
</dbReference>
<comment type="caution">
    <text evidence="6">The sequence shown here is derived from an EMBL/GenBank/DDBJ whole genome shotgun (WGS) entry which is preliminary data.</text>
</comment>
<protein>
    <recommendedName>
        <fullName evidence="8">Cytochrome P450</fullName>
    </recommendedName>
</protein>